<evidence type="ECO:0000313" key="2">
    <source>
        <dbReference type="EMBL" id="BBA25716.1"/>
    </source>
</evidence>
<proteinExistence type="predicted"/>
<feature type="coiled-coil region" evidence="1">
    <location>
        <begin position="50"/>
        <end position="77"/>
    </location>
</feature>
<protein>
    <submittedName>
        <fullName evidence="2">Uncharacterized protein</fullName>
    </submittedName>
</protein>
<dbReference type="AlphaFoldDB" id="A0A286NYC1"/>
<gene>
    <name evidence="2" type="ORF">TUM10695_00012</name>
</gene>
<name>A0A286NYC1_9ENTR</name>
<evidence type="ECO:0000256" key="1">
    <source>
        <dbReference type="SAM" id="Coils"/>
    </source>
</evidence>
<geneLocation type="plasmid" evidence="2">
    <name>pMTY10695_IncFIB</name>
</geneLocation>
<keyword evidence="2" id="KW-0614">Plasmid</keyword>
<sequence>MPVSIMIKLIHINKQAINTMSTDIYEKIMSDLEFDRDNLEEVWRQQPRLLMEYGSKLARAEREVADAKLSLDAIEAKIYDNERKNLSMNGIKFNESVLEAKVRTNPQYLAKRQKLDDARHIADLYKHAVAAFSHRRDMIVQASKMAIVEIERLGAERFHSSR</sequence>
<dbReference type="EMBL" id="AP018351">
    <property type="protein sequence ID" value="BBA25716.1"/>
    <property type="molecule type" value="Genomic_DNA"/>
</dbReference>
<keyword evidence="1" id="KW-0175">Coiled coil</keyword>
<reference evidence="2" key="1">
    <citation type="journal article" date="2018" name="Antimicrob. Agents Chemother.">
        <title>Molecular Characterization of IMP-1-Producing Enterobacter cloacae Complex Isolates in Tokyo.</title>
        <authorList>
            <person name="Aoki K."/>
            <person name="Harada S."/>
            <person name="Yahara K."/>
            <person name="Ishii Y."/>
            <person name="Motooka D."/>
            <person name="Nakamura S."/>
            <person name="Akeda Y."/>
            <person name="Iida T."/>
            <person name="Tomono K."/>
            <person name="Iwata S."/>
            <person name="Moriya K."/>
            <person name="Tateda K."/>
        </authorList>
    </citation>
    <scope>NUCLEOTIDE SEQUENCE</scope>
    <source>
        <strain evidence="2">TUM10695</strain>
        <plasmid evidence="2">pMTY10695_IncFIB</plasmid>
    </source>
</reference>
<accession>A0A286NYC1</accession>
<organism evidence="2">
    <name type="scientific">Enterobacter hormaechei</name>
    <dbReference type="NCBI Taxonomy" id="158836"/>
    <lineage>
        <taxon>Bacteria</taxon>
        <taxon>Pseudomonadati</taxon>
        <taxon>Pseudomonadota</taxon>
        <taxon>Gammaproteobacteria</taxon>
        <taxon>Enterobacterales</taxon>
        <taxon>Enterobacteriaceae</taxon>
        <taxon>Enterobacter</taxon>
        <taxon>Enterobacter cloacae complex</taxon>
    </lineage>
</organism>